<reference evidence="2 3" key="1">
    <citation type="submission" date="2019-09" db="EMBL/GenBank/DDBJ databases">
        <authorList>
            <person name="Ou C."/>
        </authorList>
    </citation>
    <scope>NUCLEOTIDE SEQUENCE [LARGE SCALE GENOMIC DNA]</scope>
    <source>
        <strain evidence="2">S2</strain>
        <tissue evidence="2">Leaf</tissue>
    </source>
</reference>
<reference evidence="2 3" key="3">
    <citation type="submission" date="2019-11" db="EMBL/GenBank/DDBJ databases">
        <title>A de novo genome assembly of a pear dwarfing rootstock.</title>
        <authorList>
            <person name="Wang F."/>
            <person name="Wang J."/>
            <person name="Li S."/>
            <person name="Zhang Y."/>
            <person name="Fang M."/>
            <person name="Ma L."/>
            <person name="Zhao Y."/>
            <person name="Jiang S."/>
        </authorList>
    </citation>
    <scope>NUCLEOTIDE SEQUENCE [LARGE SCALE GENOMIC DNA]</scope>
    <source>
        <strain evidence="2">S2</strain>
        <tissue evidence="2">Leaf</tissue>
    </source>
</reference>
<sequence length="94" mass="10198">MRLHGLAAALRREPRLAAALRRGPGLTVALFIMGLGSALVPQLHLQIPGLGSSLAGLVCVPFACRLGLLQGQLQWLMSLLSWTWWCSAVARLLW</sequence>
<protein>
    <submittedName>
        <fullName evidence="2">Uncharacterized protein</fullName>
    </submittedName>
</protein>
<keyword evidence="1" id="KW-0812">Transmembrane</keyword>
<evidence type="ECO:0000313" key="3">
    <source>
        <dbReference type="Proteomes" id="UP000327157"/>
    </source>
</evidence>
<name>A0A5N5FZ60_9ROSA</name>
<feature type="transmembrane region" description="Helical" evidence="1">
    <location>
        <begin position="46"/>
        <end position="68"/>
    </location>
</feature>
<gene>
    <name evidence="2" type="ORF">D8674_011586</name>
</gene>
<dbReference type="AlphaFoldDB" id="A0A5N5FZ60"/>
<organism evidence="2 3">
    <name type="scientific">Pyrus ussuriensis x Pyrus communis</name>
    <dbReference type="NCBI Taxonomy" id="2448454"/>
    <lineage>
        <taxon>Eukaryota</taxon>
        <taxon>Viridiplantae</taxon>
        <taxon>Streptophyta</taxon>
        <taxon>Embryophyta</taxon>
        <taxon>Tracheophyta</taxon>
        <taxon>Spermatophyta</taxon>
        <taxon>Magnoliopsida</taxon>
        <taxon>eudicotyledons</taxon>
        <taxon>Gunneridae</taxon>
        <taxon>Pentapetalae</taxon>
        <taxon>rosids</taxon>
        <taxon>fabids</taxon>
        <taxon>Rosales</taxon>
        <taxon>Rosaceae</taxon>
        <taxon>Amygdaloideae</taxon>
        <taxon>Maleae</taxon>
        <taxon>Pyrus</taxon>
    </lineage>
</organism>
<evidence type="ECO:0000256" key="1">
    <source>
        <dbReference type="SAM" id="Phobius"/>
    </source>
</evidence>
<reference evidence="3" key="2">
    <citation type="submission" date="2019-10" db="EMBL/GenBank/DDBJ databases">
        <title>A de novo genome assembly of a pear dwarfing rootstock.</title>
        <authorList>
            <person name="Wang F."/>
            <person name="Wang J."/>
            <person name="Li S."/>
            <person name="Zhang Y."/>
            <person name="Fang M."/>
            <person name="Ma L."/>
            <person name="Zhao Y."/>
            <person name="Jiang S."/>
        </authorList>
    </citation>
    <scope>NUCLEOTIDE SEQUENCE [LARGE SCALE GENOMIC DNA]</scope>
</reference>
<keyword evidence="1" id="KW-1133">Transmembrane helix</keyword>
<accession>A0A5N5FZ60</accession>
<evidence type="ECO:0000313" key="2">
    <source>
        <dbReference type="EMBL" id="KAB2608418.1"/>
    </source>
</evidence>
<feature type="transmembrane region" description="Helical" evidence="1">
    <location>
        <begin position="20"/>
        <end position="40"/>
    </location>
</feature>
<dbReference type="EMBL" id="SMOL01000553">
    <property type="protein sequence ID" value="KAB2608418.1"/>
    <property type="molecule type" value="Genomic_DNA"/>
</dbReference>
<keyword evidence="3" id="KW-1185">Reference proteome</keyword>
<keyword evidence="1" id="KW-0472">Membrane</keyword>
<comment type="caution">
    <text evidence="2">The sequence shown here is derived from an EMBL/GenBank/DDBJ whole genome shotgun (WGS) entry which is preliminary data.</text>
</comment>
<proteinExistence type="predicted"/>
<dbReference type="Proteomes" id="UP000327157">
    <property type="component" value="Chromosome 14"/>
</dbReference>